<keyword evidence="4 13" id="KW-0963">Cytoplasm</keyword>
<evidence type="ECO:0000256" key="8">
    <source>
        <dbReference type="ARBA" id="ARBA00023102"/>
    </source>
</evidence>
<comment type="subcellular location">
    <subcellularLocation>
        <location evidence="1 13">Cytoplasm</location>
    </subcellularLocation>
</comment>
<name>A0A4D6YIQ3_9GAMM</name>
<dbReference type="Proteomes" id="UP000298636">
    <property type="component" value="Chromosome"/>
</dbReference>
<dbReference type="GO" id="GO:0000105">
    <property type="term" value="P:L-histidine biosynthetic process"/>
    <property type="evidence" value="ECO:0007669"/>
    <property type="project" value="UniProtKB-UniRule"/>
</dbReference>
<evidence type="ECO:0000256" key="14">
    <source>
        <dbReference type="PIRSR" id="PIRSR000495-1"/>
    </source>
</evidence>
<evidence type="ECO:0000256" key="6">
    <source>
        <dbReference type="ARBA" id="ARBA00022801"/>
    </source>
</evidence>
<evidence type="ECO:0000256" key="5">
    <source>
        <dbReference type="ARBA" id="ARBA00022605"/>
    </source>
</evidence>
<evidence type="ECO:0000256" key="11">
    <source>
        <dbReference type="ARBA" id="ARBA00047838"/>
    </source>
</evidence>
<dbReference type="PROSITE" id="PS51273">
    <property type="entry name" value="GATASE_TYPE_1"/>
    <property type="match status" value="1"/>
</dbReference>
<dbReference type="PANTHER" id="PTHR42701:SF1">
    <property type="entry name" value="IMIDAZOLE GLYCEROL PHOSPHATE SYNTHASE SUBUNIT HISH"/>
    <property type="match status" value="1"/>
</dbReference>
<dbReference type="Gene3D" id="3.40.50.880">
    <property type="match status" value="1"/>
</dbReference>
<dbReference type="SUPFAM" id="SSF52317">
    <property type="entry name" value="Class I glutamine amidotransferase-like"/>
    <property type="match status" value="1"/>
</dbReference>
<dbReference type="AlphaFoldDB" id="A0A4D6YIQ3"/>
<gene>
    <name evidence="13 16" type="primary">hisH</name>
    <name evidence="16" type="ORF">D9V79_00340</name>
</gene>
<keyword evidence="17" id="KW-1185">Reference proteome</keyword>
<dbReference type="GO" id="GO:0016829">
    <property type="term" value="F:lyase activity"/>
    <property type="evidence" value="ECO:0007669"/>
    <property type="project" value="UniProtKB-KW"/>
</dbReference>
<evidence type="ECO:0000256" key="10">
    <source>
        <dbReference type="ARBA" id="ARBA00025299"/>
    </source>
</evidence>
<evidence type="ECO:0000256" key="3">
    <source>
        <dbReference type="ARBA" id="ARBA00011152"/>
    </source>
</evidence>
<dbReference type="OrthoDB" id="9807137at2"/>
<evidence type="ECO:0000256" key="9">
    <source>
        <dbReference type="ARBA" id="ARBA00023239"/>
    </source>
</evidence>
<evidence type="ECO:0000256" key="2">
    <source>
        <dbReference type="ARBA" id="ARBA00005091"/>
    </source>
</evidence>
<dbReference type="UniPathway" id="UPA00031">
    <property type="reaction ID" value="UER00010"/>
</dbReference>
<dbReference type="PIRSF" id="PIRSF000495">
    <property type="entry name" value="Amidotransf_hisH"/>
    <property type="match status" value="1"/>
</dbReference>
<dbReference type="InterPro" id="IPR010139">
    <property type="entry name" value="Imidazole-glycPsynth_HisH"/>
</dbReference>
<comment type="function">
    <text evidence="10 13">IGPS catalyzes the conversion of PRFAR and glutamine to IGP, AICAR and glutamate. The HisH subunit catalyzes the hydrolysis of glutamine to glutamate and ammonia as part of the synthesis of IGP and AICAR. The resulting ammonia molecule is channeled to the active site of HisF.</text>
</comment>
<keyword evidence="6 13" id="KW-0378">Hydrolase</keyword>
<dbReference type="Pfam" id="PF00117">
    <property type="entry name" value="GATase"/>
    <property type="match status" value="1"/>
</dbReference>
<keyword evidence="5 13" id="KW-0028">Amino-acid biosynthesis</keyword>
<keyword evidence="8 13" id="KW-0368">Histidine biosynthesis</keyword>
<dbReference type="FunFam" id="3.40.50.880:FF:000009">
    <property type="entry name" value="Imidazole glycerol phosphate synthase subunit HisH"/>
    <property type="match status" value="1"/>
</dbReference>
<dbReference type="GO" id="GO:0004359">
    <property type="term" value="F:glutaminase activity"/>
    <property type="evidence" value="ECO:0007669"/>
    <property type="project" value="UniProtKB-EC"/>
</dbReference>
<feature type="active site" description="Nucleophile" evidence="13 14">
    <location>
        <position position="77"/>
    </location>
</feature>
<evidence type="ECO:0000256" key="4">
    <source>
        <dbReference type="ARBA" id="ARBA00022490"/>
    </source>
</evidence>
<feature type="active site" evidence="13 14">
    <location>
        <position position="180"/>
    </location>
</feature>
<keyword evidence="9 13" id="KW-0456">Lyase</keyword>
<dbReference type="GO" id="GO:0000107">
    <property type="term" value="F:imidazoleglycerol-phosphate synthase activity"/>
    <property type="evidence" value="ECO:0007669"/>
    <property type="project" value="UniProtKB-UniRule"/>
</dbReference>
<evidence type="ECO:0000313" key="16">
    <source>
        <dbReference type="EMBL" id="QCI26261.1"/>
    </source>
</evidence>
<comment type="subunit">
    <text evidence="3 13">Heterodimer of HisH and HisF.</text>
</comment>
<evidence type="ECO:0000256" key="7">
    <source>
        <dbReference type="ARBA" id="ARBA00022962"/>
    </source>
</evidence>
<dbReference type="InterPro" id="IPR017926">
    <property type="entry name" value="GATASE"/>
</dbReference>
<sequence>MNIVILDTNCANLLSVKLSIQKLGYNPIVTDDLDKIVNADKLLIPGVGSSKAIMKQLKLKKLVNVIKHLLCPVLGICLGMQLLSTFSEESCGIKMIGIMNTYVSLLNVDTLPLPHTGWNQVIFCKKHYLFTGIQSKSWFYFNHSYSIAINKYTIAETYYGFYFSSIVQKNNFIGVQFHPEKSGVVGSRLLLNFLEN</sequence>
<comment type="catalytic activity">
    <reaction evidence="12 13">
        <text>L-glutamine + H2O = L-glutamate + NH4(+)</text>
        <dbReference type="Rhea" id="RHEA:15889"/>
        <dbReference type="ChEBI" id="CHEBI:15377"/>
        <dbReference type="ChEBI" id="CHEBI:28938"/>
        <dbReference type="ChEBI" id="CHEBI:29985"/>
        <dbReference type="ChEBI" id="CHEBI:58359"/>
        <dbReference type="EC" id="3.5.1.2"/>
    </reaction>
</comment>
<dbReference type="GO" id="GO:0005737">
    <property type="term" value="C:cytoplasm"/>
    <property type="evidence" value="ECO:0007669"/>
    <property type="project" value="UniProtKB-SubCell"/>
</dbReference>
<evidence type="ECO:0000256" key="13">
    <source>
        <dbReference type="HAMAP-Rule" id="MF_00278"/>
    </source>
</evidence>
<evidence type="ECO:0000256" key="12">
    <source>
        <dbReference type="ARBA" id="ARBA00049534"/>
    </source>
</evidence>
<dbReference type="InterPro" id="IPR029062">
    <property type="entry name" value="Class_I_gatase-like"/>
</dbReference>
<dbReference type="EC" id="3.5.1.2" evidence="13"/>
<organism evidence="16 17">
    <name type="scientific">Buchnera aphidicola</name>
    <name type="common">Stegophylla sp.</name>
    <dbReference type="NCBI Taxonomy" id="2315800"/>
    <lineage>
        <taxon>Bacteria</taxon>
        <taxon>Pseudomonadati</taxon>
        <taxon>Pseudomonadota</taxon>
        <taxon>Gammaproteobacteria</taxon>
        <taxon>Enterobacterales</taxon>
        <taxon>Erwiniaceae</taxon>
        <taxon>Buchnera</taxon>
    </lineage>
</organism>
<reference evidence="16 17" key="1">
    <citation type="submission" date="2018-10" db="EMBL/GenBank/DDBJ databases">
        <title>Comparative functional genomics of the obligate endosymbiont Buchnera aphidicola.</title>
        <authorList>
            <person name="Chong R.A."/>
        </authorList>
    </citation>
    <scope>NUCLEOTIDE SEQUENCE [LARGE SCALE GENOMIC DNA]</scope>
    <source>
        <strain evidence="16 17">Ssp</strain>
    </source>
</reference>
<dbReference type="RefSeq" id="WP_158351593.1">
    <property type="nucleotide sequence ID" value="NZ_CP032998.1"/>
</dbReference>
<dbReference type="NCBIfam" id="TIGR01855">
    <property type="entry name" value="IMP_synth_hisH"/>
    <property type="match status" value="1"/>
</dbReference>
<dbReference type="EMBL" id="CP032998">
    <property type="protein sequence ID" value="QCI26261.1"/>
    <property type="molecule type" value="Genomic_DNA"/>
</dbReference>
<evidence type="ECO:0000259" key="15">
    <source>
        <dbReference type="Pfam" id="PF00117"/>
    </source>
</evidence>
<dbReference type="CDD" id="cd01748">
    <property type="entry name" value="GATase1_IGP_Synthase"/>
    <property type="match status" value="1"/>
</dbReference>
<feature type="active site" evidence="13 14">
    <location>
        <position position="178"/>
    </location>
</feature>
<comment type="catalytic activity">
    <reaction evidence="11 13">
        <text>5-[(5-phospho-1-deoxy-D-ribulos-1-ylimino)methylamino]-1-(5-phospho-beta-D-ribosyl)imidazole-4-carboxamide + L-glutamine = D-erythro-1-(imidazol-4-yl)glycerol 3-phosphate + 5-amino-1-(5-phospho-beta-D-ribosyl)imidazole-4-carboxamide + L-glutamate + H(+)</text>
        <dbReference type="Rhea" id="RHEA:24793"/>
        <dbReference type="ChEBI" id="CHEBI:15378"/>
        <dbReference type="ChEBI" id="CHEBI:29985"/>
        <dbReference type="ChEBI" id="CHEBI:58278"/>
        <dbReference type="ChEBI" id="CHEBI:58359"/>
        <dbReference type="ChEBI" id="CHEBI:58475"/>
        <dbReference type="ChEBI" id="CHEBI:58525"/>
        <dbReference type="EC" id="4.3.2.10"/>
    </reaction>
</comment>
<evidence type="ECO:0000313" key="17">
    <source>
        <dbReference type="Proteomes" id="UP000298636"/>
    </source>
</evidence>
<keyword evidence="7 13" id="KW-0315">Glutamine amidotransferase</keyword>
<feature type="domain" description="Glutamine amidotransferase" evidence="15">
    <location>
        <begin position="34"/>
        <end position="193"/>
    </location>
</feature>
<accession>A0A4D6YIQ3</accession>
<evidence type="ECO:0000256" key="1">
    <source>
        <dbReference type="ARBA" id="ARBA00004496"/>
    </source>
</evidence>
<protein>
    <recommendedName>
        <fullName evidence="13">Imidazole glycerol phosphate synthase subunit HisH</fullName>
        <ecNumber evidence="13">4.3.2.10</ecNumber>
    </recommendedName>
    <alternativeName>
        <fullName evidence="13">IGP synthase glutaminase subunit</fullName>
        <ecNumber evidence="13">3.5.1.2</ecNumber>
    </alternativeName>
    <alternativeName>
        <fullName evidence="13">IGP synthase subunit HisH</fullName>
    </alternativeName>
    <alternativeName>
        <fullName evidence="13">ImGP synthase subunit HisH</fullName>
        <shortName evidence="13">IGPS subunit HisH</shortName>
    </alternativeName>
</protein>
<dbReference type="PANTHER" id="PTHR42701">
    <property type="entry name" value="IMIDAZOLE GLYCEROL PHOSPHATE SYNTHASE SUBUNIT HISH"/>
    <property type="match status" value="1"/>
</dbReference>
<proteinExistence type="inferred from homology"/>
<comment type="pathway">
    <text evidence="2 13">Amino-acid biosynthesis; L-histidine biosynthesis; L-histidine from 5-phospho-alpha-D-ribose 1-diphosphate: step 5/9.</text>
</comment>
<dbReference type="EC" id="4.3.2.10" evidence="13"/>
<dbReference type="HAMAP" id="MF_00278">
    <property type="entry name" value="HisH"/>
    <property type="match status" value="1"/>
</dbReference>